<dbReference type="PANTHER" id="PTHR30027">
    <property type="entry name" value="RIBOSOMAL RNA SMALL SUBUNIT METHYLTRANSFERASE E"/>
    <property type="match status" value="1"/>
</dbReference>
<dbReference type="SUPFAM" id="SSF75217">
    <property type="entry name" value="alpha/beta knot"/>
    <property type="match status" value="1"/>
</dbReference>
<feature type="compositionally biased region" description="Gly residues" evidence="13">
    <location>
        <begin position="68"/>
        <end position="81"/>
    </location>
</feature>
<evidence type="ECO:0000256" key="10">
    <source>
        <dbReference type="ARBA" id="ARBA00025699"/>
    </source>
</evidence>
<evidence type="ECO:0000256" key="6">
    <source>
        <dbReference type="ARBA" id="ARBA00022552"/>
    </source>
</evidence>
<dbReference type="PIRSF" id="PIRSF015601">
    <property type="entry name" value="MTase_slr0722"/>
    <property type="match status" value="1"/>
</dbReference>
<organism evidence="16 17">
    <name type="scientific">Kocuria soli</name>
    <dbReference type="NCBI Taxonomy" id="2485125"/>
    <lineage>
        <taxon>Bacteria</taxon>
        <taxon>Bacillati</taxon>
        <taxon>Actinomycetota</taxon>
        <taxon>Actinomycetes</taxon>
        <taxon>Micrococcales</taxon>
        <taxon>Micrococcaceae</taxon>
        <taxon>Kocuria</taxon>
    </lineage>
</organism>
<dbReference type="GO" id="GO:0070475">
    <property type="term" value="P:rRNA base methylation"/>
    <property type="evidence" value="ECO:0007669"/>
    <property type="project" value="TreeGrafter"/>
</dbReference>
<evidence type="ECO:0000256" key="13">
    <source>
        <dbReference type="SAM" id="MobiDB-lite"/>
    </source>
</evidence>
<keyword evidence="17" id="KW-1185">Reference proteome</keyword>
<dbReference type="GO" id="GO:0070042">
    <property type="term" value="F:rRNA (uridine-N3-)-methyltransferase activity"/>
    <property type="evidence" value="ECO:0007669"/>
    <property type="project" value="TreeGrafter"/>
</dbReference>
<dbReference type="GO" id="GO:0005737">
    <property type="term" value="C:cytoplasm"/>
    <property type="evidence" value="ECO:0007669"/>
    <property type="project" value="UniProtKB-SubCell"/>
</dbReference>
<gene>
    <name evidence="16" type="ORF">EDL96_02680</name>
</gene>
<comment type="caution">
    <text evidence="16">The sequence shown here is derived from an EMBL/GenBank/DDBJ whole genome shotgun (WGS) entry which is preliminary data.</text>
</comment>
<proteinExistence type="inferred from homology"/>
<comment type="catalytic activity">
    <reaction evidence="11 12">
        <text>uridine(1498) in 16S rRNA + S-adenosyl-L-methionine = N(3)-methyluridine(1498) in 16S rRNA + S-adenosyl-L-homocysteine + H(+)</text>
        <dbReference type="Rhea" id="RHEA:42920"/>
        <dbReference type="Rhea" id="RHEA-COMP:10283"/>
        <dbReference type="Rhea" id="RHEA-COMP:10284"/>
        <dbReference type="ChEBI" id="CHEBI:15378"/>
        <dbReference type="ChEBI" id="CHEBI:57856"/>
        <dbReference type="ChEBI" id="CHEBI:59789"/>
        <dbReference type="ChEBI" id="CHEBI:65315"/>
        <dbReference type="ChEBI" id="CHEBI:74502"/>
        <dbReference type="EC" id="2.1.1.193"/>
    </reaction>
</comment>
<dbReference type="InterPro" id="IPR046887">
    <property type="entry name" value="RsmE_PUA-like"/>
</dbReference>
<reference evidence="16 17" key="1">
    <citation type="submission" date="2018-10" db="EMBL/GenBank/DDBJ databases">
        <title>Kocuria sp. M5W7-7, whole genome shotgun sequence.</title>
        <authorList>
            <person name="Tuo L."/>
        </authorList>
    </citation>
    <scope>NUCLEOTIDE SEQUENCE [LARGE SCALE GENOMIC DNA]</scope>
    <source>
        <strain evidence="16 17">M5W7-7</strain>
    </source>
</reference>
<keyword evidence="7 12" id="KW-0489">Methyltransferase</keyword>
<dbReference type="OrthoDB" id="9808126at2"/>
<comment type="subcellular location">
    <subcellularLocation>
        <location evidence="1 12">Cytoplasm</location>
    </subcellularLocation>
</comment>
<dbReference type="EMBL" id="RKMF01000002">
    <property type="protein sequence ID" value="ROZ64757.1"/>
    <property type="molecule type" value="Genomic_DNA"/>
</dbReference>
<evidence type="ECO:0000259" key="14">
    <source>
        <dbReference type="Pfam" id="PF04452"/>
    </source>
</evidence>
<evidence type="ECO:0000256" key="5">
    <source>
        <dbReference type="ARBA" id="ARBA00022490"/>
    </source>
</evidence>
<dbReference type="Pfam" id="PF04452">
    <property type="entry name" value="Methyltrans_RNA"/>
    <property type="match status" value="1"/>
</dbReference>
<dbReference type="Gene3D" id="2.40.240.20">
    <property type="entry name" value="Hypothetical PUA domain-like, domain 1"/>
    <property type="match status" value="1"/>
</dbReference>
<evidence type="ECO:0000256" key="3">
    <source>
        <dbReference type="ARBA" id="ARBA00012328"/>
    </source>
</evidence>
<evidence type="ECO:0000256" key="2">
    <source>
        <dbReference type="ARBA" id="ARBA00005528"/>
    </source>
</evidence>
<dbReference type="RefSeq" id="WP_123824196.1">
    <property type="nucleotide sequence ID" value="NZ_RKMF01000002.1"/>
</dbReference>
<feature type="domain" description="Ribosomal RNA small subunit methyltransferase E methyltransferase" evidence="14">
    <location>
        <begin position="101"/>
        <end position="271"/>
    </location>
</feature>
<evidence type="ECO:0000256" key="11">
    <source>
        <dbReference type="ARBA" id="ARBA00047944"/>
    </source>
</evidence>
<evidence type="ECO:0000256" key="7">
    <source>
        <dbReference type="ARBA" id="ARBA00022603"/>
    </source>
</evidence>
<dbReference type="InterPro" id="IPR046886">
    <property type="entry name" value="RsmE_MTase_dom"/>
</dbReference>
<dbReference type="CDD" id="cd18084">
    <property type="entry name" value="RsmE-like"/>
    <property type="match status" value="1"/>
</dbReference>
<dbReference type="InterPro" id="IPR029026">
    <property type="entry name" value="tRNA_m1G_MTases_N"/>
</dbReference>
<evidence type="ECO:0000256" key="8">
    <source>
        <dbReference type="ARBA" id="ARBA00022679"/>
    </source>
</evidence>
<evidence type="ECO:0000256" key="1">
    <source>
        <dbReference type="ARBA" id="ARBA00004496"/>
    </source>
</evidence>
<dbReference type="NCBIfam" id="TIGR00046">
    <property type="entry name" value="RsmE family RNA methyltransferase"/>
    <property type="match status" value="1"/>
</dbReference>
<dbReference type="Pfam" id="PF20260">
    <property type="entry name" value="PUA_4"/>
    <property type="match status" value="1"/>
</dbReference>
<dbReference type="Proteomes" id="UP000270616">
    <property type="component" value="Unassembled WGS sequence"/>
</dbReference>
<keyword evidence="9 12" id="KW-0949">S-adenosyl-L-methionine</keyword>
<sequence length="279" mass="29937">MSLPVFRAEDPIDELREGDTYTLTGPEARHAVTVRRLSVDEALDVVDGQGTRVTGTVTATNKEPGRDTAGGPGAPSGGSSGGDWVRLTVTAVEAQPARRPSLVLVQALAKGDRDLQAVETCTELGVDAVIPWQADRSVARFRPDRMHKQLDKWRSTVVAAAKQSRRSRWPIVQDPVNSAALEARIRDEGQTRWWILHEAAEQTLAQALAENAAVVDPHRTDPHVFAVVVGPEGGISEVELGRFVRAGAQPVLLGPEVLRSSTAGAAAVVMLNQATGRWS</sequence>
<dbReference type="EC" id="2.1.1.193" evidence="3 12"/>
<dbReference type="AlphaFoldDB" id="A0A3N3ZVS4"/>
<dbReference type="Gene3D" id="3.40.1280.10">
    <property type="match status" value="1"/>
</dbReference>
<keyword evidence="8 12" id="KW-0808">Transferase</keyword>
<keyword evidence="5 12" id="KW-0963">Cytoplasm</keyword>
<evidence type="ECO:0000313" key="16">
    <source>
        <dbReference type="EMBL" id="ROZ64757.1"/>
    </source>
</evidence>
<feature type="domain" description="Ribosomal RNA small subunit methyltransferase E PUA-like" evidence="15">
    <location>
        <begin position="23"/>
        <end position="63"/>
    </location>
</feature>
<dbReference type="InterPro" id="IPR015947">
    <property type="entry name" value="PUA-like_sf"/>
</dbReference>
<dbReference type="PANTHER" id="PTHR30027:SF3">
    <property type="entry name" value="16S RRNA (URACIL(1498)-N(3))-METHYLTRANSFERASE"/>
    <property type="match status" value="1"/>
</dbReference>
<comment type="function">
    <text evidence="10 12">Specifically methylates the N3 position of the uracil ring of uridine 1498 (m3U1498) in 16S rRNA. Acts on the fully assembled 30S ribosomal subunit.</text>
</comment>
<protein>
    <recommendedName>
        <fullName evidence="4 12">Ribosomal RNA small subunit methyltransferase E</fullName>
        <ecNumber evidence="3 12">2.1.1.193</ecNumber>
    </recommendedName>
</protein>
<evidence type="ECO:0000313" key="17">
    <source>
        <dbReference type="Proteomes" id="UP000270616"/>
    </source>
</evidence>
<evidence type="ECO:0000256" key="9">
    <source>
        <dbReference type="ARBA" id="ARBA00022691"/>
    </source>
</evidence>
<dbReference type="InterPro" id="IPR006700">
    <property type="entry name" value="RsmE"/>
</dbReference>
<evidence type="ECO:0000259" key="15">
    <source>
        <dbReference type="Pfam" id="PF20260"/>
    </source>
</evidence>
<name>A0A3N3ZVS4_9MICC</name>
<evidence type="ECO:0000256" key="4">
    <source>
        <dbReference type="ARBA" id="ARBA00013673"/>
    </source>
</evidence>
<comment type="similarity">
    <text evidence="2 12">Belongs to the RNA methyltransferase RsmE family.</text>
</comment>
<evidence type="ECO:0000256" key="12">
    <source>
        <dbReference type="PIRNR" id="PIRNR015601"/>
    </source>
</evidence>
<accession>A0A3N3ZVS4</accession>
<dbReference type="SUPFAM" id="SSF88697">
    <property type="entry name" value="PUA domain-like"/>
    <property type="match status" value="1"/>
</dbReference>
<feature type="region of interest" description="Disordered" evidence="13">
    <location>
        <begin position="54"/>
        <end position="82"/>
    </location>
</feature>
<keyword evidence="6 12" id="KW-0698">rRNA processing</keyword>
<dbReference type="InterPro" id="IPR029028">
    <property type="entry name" value="Alpha/beta_knot_MTases"/>
</dbReference>